<protein>
    <recommendedName>
        <fullName evidence="2">Copper amine oxidase-like N-terminal domain-containing protein</fullName>
    </recommendedName>
</protein>
<organism evidence="3 4">
    <name type="scientific">Paenibacillus pectinilyticus</name>
    <dbReference type="NCBI Taxonomy" id="512399"/>
    <lineage>
        <taxon>Bacteria</taxon>
        <taxon>Bacillati</taxon>
        <taxon>Bacillota</taxon>
        <taxon>Bacilli</taxon>
        <taxon>Bacillales</taxon>
        <taxon>Paenibacillaceae</taxon>
        <taxon>Paenibacillus</taxon>
    </lineage>
</organism>
<dbReference type="InterPro" id="IPR036582">
    <property type="entry name" value="Mao_N_sf"/>
</dbReference>
<evidence type="ECO:0000313" key="4">
    <source>
        <dbReference type="Proteomes" id="UP000093309"/>
    </source>
</evidence>
<dbReference type="SUPFAM" id="SSF55383">
    <property type="entry name" value="Copper amine oxidase, domain N"/>
    <property type="match status" value="1"/>
</dbReference>
<dbReference type="InterPro" id="IPR051553">
    <property type="entry name" value="Ran_GTPase-activating"/>
</dbReference>
<dbReference type="Gene3D" id="2.130.10.30">
    <property type="entry name" value="Regulator of chromosome condensation 1/beta-lactamase-inhibitor protein II"/>
    <property type="match status" value="2"/>
</dbReference>
<dbReference type="Gene3D" id="3.30.457.10">
    <property type="entry name" value="Copper amine oxidase-like, N-terminal domain"/>
    <property type="match status" value="1"/>
</dbReference>
<dbReference type="RefSeq" id="WP_065853965.1">
    <property type="nucleotide sequence ID" value="NZ_LYPC01000022.1"/>
</dbReference>
<dbReference type="InterPro" id="IPR009091">
    <property type="entry name" value="RCC1/BLIP-II"/>
</dbReference>
<comment type="caution">
    <text evidence="3">The sequence shown here is derived from an EMBL/GenBank/DDBJ whole genome shotgun (WGS) entry which is preliminary data.</text>
</comment>
<feature type="signal peptide" evidence="1">
    <location>
        <begin position="1"/>
        <end position="28"/>
    </location>
</feature>
<sequence>MQVTKKLIKTLLVSVLIYSFSVSTLVNADSQSSENDAKVGWSEIGAFGLAVKQDGTVWAWSGNSASKPTSNIKDAENAGITMVPEQVKGISDVTAVASGHGFSLALKKDGTVWGWGGNGDGQLGDGTQSVFDPKTYETIKSADKDIPVQAIGLSNVVAIAADWNTSYAVKNDGTLWAWGGIYYRKADGRVANYIVPTQLKKFSDIVSVSLGWGNMVALKKDGTVWIPSHGNVVQVDGLSDITEIAAGGQYSYGLKKDGKVWFWGSNGESGAVVGGKDTADHSKPQLLEGIEDVVSVQASAGGPLLLKSDGTVWASGTNTGGQLGIGSYEDSIVPVQVKGLTRIKKIAASGTDFKSMALKADHTLWSWGNGYVGDGTKWYRTVPVWIKSYDSEVLQEDQIIVKLDNKELEFDQPPIIIEGNTMVPLRKIFEALGADIQWDEDTLTVTATKGQSVIKLKVGSDIAYVNGVSTKLDSEPLIIEGRTLVPARFIVESFGAKVSWEENSKTVFIKTK</sequence>
<dbReference type="GO" id="GO:0005085">
    <property type="term" value="F:guanyl-nucleotide exchange factor activity"/>
    <property type="evidence" value="ECO:0007669"/>
    <property type="project" value="TreeGrafter"/>
</dbReference>
<dbReference type="EMBL" id="LYPC01000022">
    <property type="protein sequence ID" value="OCT13860.1"/>
    <property type="molecule type" value="Genomic_DNA"/>
</dbReference>
<proteinExistence type="predicted"/>
<dbReference type="AlphaFoldDB" id="A0A1C1A0H3"/>
<dbReference type="SUPFAM" id="SSF50985">
    <property type="entry name" value="RCC1/BLIP-II"/>
    <property type="match status" value="1"/>
</dbReference>
<gene>
    <name evidence="3" type="ORF">A8709_20010</name>
</gene>
<dbReference type="Proteomes" id="UP000093309">
    <property type="component" value="Unassembled WGS sequence"/>
</dbReference>
<dbReference type="STRING" id="512399.A8709_20010"/>
<feature type="domain" description="Copper amine oxidase-like N-terminal" evidence="2">
    <location>
        <begin position="403"/>
        <end position="509"/>
    </location>
</feature>
<dbReference type="InterPro" id="IPR000408">
    <property type="entry name" value="Reg_chr_condens"/>
</dbReference>
<dbReference type="PANTHER" id="PTHR45982:SF1">
    <property type="entry name" value="REGULATOR OF CHROMOSOME CONDENSATION"/>
    <property type="match status" value="1"/>
</dbReference>
<dbReference type="PANTHER" id="PTHR45982">
    <property type="entry name" value="REGULATOR OF CHROMOSOME CONDENSATION"/>
    <property type="match status" value="1"/>
</dbReference>
<evidence type="ECO:0000313" key="3">
    <source>
        <dbReference type="EMBL" id="OCT13860.1"/>
    </source>
</evidence>
<keyword evidence="4" id="KW-1185">Reference proteome</keyword>
<dbReference type="Pfam" id="PF13540">
    <property type="entry name" value="RCC1_2"/>
    <property type="match status" value="2"/>
</dbReference>
<dbReference type="OrthoDB" id="27389at2"/>
<dbReference type="Pfam" id="PF00415">
    <property type="entry name" value="RCC1"/>
    <property type="match status" value="1"/>
</dbReference>
<accession>A0A1C1A0H3</accession>
<evidence type="ECO:0000259" key="2">
    <source>
        <dbReference type="Pfam" id="PF07833"/>
    </source>
</evidence>
<dbReference type="GO" id="GO:0005737">
    <property type="term" value="C:cytoplasm"/>
    <property type="evidence" value="ECO:0007669"/>
    <property type="project" value="TreeGrafter"/>
</dbReference>
<evidence type="ECO:0000256" key="1">
    <source>
        <dbReference type="SAM" id="SignalP"/>
    </source>
</evidence>
<dbReference type="InterPro" id="IPR012854">
    <property type="entry name" value="Cu_amine_oxidase-like_N"/>
</dbReference>
<name>A0A1C1A0H3_9BACL</name>
<dbReference type="Pfam" id="PF07833">
    <property type="entry name" value="Cu_amine_oxidN1"/>
    <property type="match status" value="1"/>
</dbReference>
<keyword evidence="1" id="KW-0732">Signal</keyword>
<dbReference type="PROSITE" id="PS50012">
    <property type="entry name" value="RCC1_3"/>
    <property type="match status" value="3"/>
</dbReference>
<feature type="chain" id="PRO_5008649743" description="Copper amine oxidase-like N-terminal domain-containing protein" evidence="1">
    <location>
        <begin position="29"/>
        <end position="512"/>
    </location>
</feature>
<reference evidence="4" key="1">
    <citation type="submission" date="2016-05" db="EMBL/GenBank/DDBJ databases">
        <title>Paenibacillus oryzae. sp. nov., isolated from the rice root.</title>
        <authorList>
            <person name="Zhang J."/>
            <person name="Zhang X."/>
        </authorList>
    </citation>
    <scope>NUCLEOTIDE SEQUENCE [LARGE SCALE GENOMIC DNA]</scope>
    <source>
        <strain evidence="4">KCTC13222</strain>
    </source>
</reference>